<evidence type="ECO:0000259" key="3">
    <source>
        <dbReference type="PROSITE" id="PS51468"/>
    </source>
</evidence>
<dbReference type="PANTHER" id="PTHR45737:SF6">
    <property type="entry name" value="VON WILLEBRAND FACTOR A DOMAIN-CONTAINING PROTEIN 5A"/>
    <property type="match status" value="1"/>
</dbReference>
<evidence type="ECO:0000313" key="5">
    <source>
        <dbReference type="Proteomes" id="UP000258309"/>
    </source>
</evidence>
<feature type="region of interest" description="Disordered" evidence="1">
    <location>
        <begin position="863"/>
        <end position="883"/>
    </location>
</feature>
<evidence type="ECO:0000259" key="2">
    <source>
        <dbReference type="PROSITE" id="PS50234"/>
    </source>
</evidence>
<name>A0A3E2H7G7_SCYLI</name>
<gene>
    <name evidence="4" type="ORF">B7463_g7098</name>
</gene>
<dbReference type="Pfam" id="PF08487">
    <property type="entry name" value="VIT"/>
    <property type="match status" value="1"/>
</dbReference>
<dbReference type="SMART" id="SM00609">
    <property type="entry name" value="VIT"/>
    <property type="match status" value="1"/>
</dbReference>
<sequence>MKHYPLCGCFYVLPGPASVLITPVTRRQYLPLVESEVHSTILSTISRTTLQQKFTNPSTTEAIKQCFYLFPLFDGVSVVDFTCRIDSKVIHGVVKEKEEAEDVFNQALASDQMAGYLEQSNEAGDVFQIKLGNIPAGKTIHVQITYIGELNHHGSDGIKFTIPTSIAPRYGSGPSDAYDYNNLPAHDNDGMKITVDINLPDDSIIKSIQSPSHPIAVSMGTLQNQDDGEPKMSKGSATLSQGSTALEKDFVLIVESKDIGTPKALLETHDTIANQRALMVTLVPKFVLPQQSKPEIVFVTDRSGSMRTNMRMLVSAMQVFLKSLPTGVNFNICSFGSSHSFLWPRSLPYNRENLDKALHHITTFQADMGGTETFRAIQATIESRNPNLPLQIMLLTDGDVWQQEQLFHYVNEQVKNTKGNIRIFPLGIGSGVSSSLIEGLARAGNGFAQSVQYGERLDKPVVRMVKGALSPHITDYTMEVKYKKKEGDDFEMIEKTTDGMIVLLSDKKEEPLISAEKCEEEPKQKPTISLFNPNVDAEREPINNKFRKVDPLPVIPAPNILQAPHKIGNLFAFSRTVVYLLMSPKTAGDEPASVTLRATSSHGPLELEIPVEVLPRPGQTIHQLAAKKALQDLEEGRGWIFDAEDQDCIPIKEKFDYCFHDLVQREAVRLGVQFQITGRWTSFVAVAEKTDIEEDKLKGKARKVAVTPSSSKKDKLQTHNGRPLAQSEDDDDDCEIYLGNGTASHTPPAPICRTGPPHYYVSLAALAPSFGKSLNPSPQVSRGSFGNASPSKSFSAPLFGSAMQASQLQQSLCGTATVRREALNASATFLTPPGNGAYGMQQAQMVKTPANFLPRKKKAVARRSSVRDRVQESEEIPSEPVSGSKTNEKKVLRLISLQDFEGYWDAKSEAELSNIMEIGADNTLPASPSDVAENRAVWITLLVIAFLRDKVADEMDIWELVVEKGVKWVKGEIGDEEVFERLEKGAKGIVNGN</sequence>
<dbReference type="InterPro" id="IPR036465">
    <property type="entry name" value="vWFA_dom_sf"/>
</dbReference>
<dbReference type="OrthoDB" id="1729737at2759"/>
<dbReference type="Pfam" id="PF13768">
    <property type="entry name" value="VWA_3"/>
    <property type="match status" value="1"/>
</dbReference>
<dbReference type="Gene3D" id="3.40.50.410">
    <property type="entry name" value="von Willebrand factor, type A domain"/>
    <property type="match status" value="1"/>
</dbReference>
<reference evidence="4 5" key="1">
    <citation type="submission" date="2018-05" db="EMBL/GenBank/DDBJ databases">
        <title>Draft genome sequence of Scytalidium lignicola DSM 105466, a ubiquitous saprotrophic fungus.</title>
        <authorList>
            <person name="Buettner E."/>
            <person name="Gebauer A.M."/>
            <person name="Hofrichter M."/>
            <person name="Liers C."/>
            <person name="Kellner H."/>
        </authorList>
    </citation>
    <scope>NUCLEOTIDE SEQUENCE [LARGE SCALE GENOMIC DNA]</scope>
    <source>
        <strain evidence="4 5">DSM 105466</strain>
    </source>
</reference>
<dbReference type="Proteomes" id="UP000258309">
    <property type="component" value="Unassembled WGS sequence"/>
</dbReference>
<dbReference type="PROSITE" id="PS50234">
    <property type="entry name" value="VWFA"/>
    <property type="match status" value="1"/>
</dbReference>
<keyword evidence="5" id="KW-1185">Reference proteome</keyword>
<dbReference type="SMART" id="SM00327">
    <property type="entry name" value="VWA"/>
    <property type="match status" value="1"/>
</dbReference>
<organism evidence="4 5">
    <name type="scientific">Scytalidium lignicola</name>
    <name type="common">Hyphomycete</name>
    <dbReference type="NCBI Taxonomy" id="5539"/>
    <lineage>
        <taxon>Eukaryota</taxon>
        <taxon>Fungi</taxon>
        <taxon>Dikarya</taxon>
        <taxon>Ascomycota</taxon>
        <taxon>Pezizomycotina</taxon>
        <taxon>Leotiomycetes</taxon>
        <taxon>Leotiomycetes incertae sedis</taxon>
        <taxon>Scytalidium</taxon>
    </lineage>
</organism>
<evidence type="ECO:0000313" key="4">
    <source>
        <dbReference type="EMBL" id="RFU29257.1"/>
    </source>
</evidence>
<dbReference type="OMA" id="QRAIMTT"/>
<feature type="non-terminal residue" evidence="4">
    <location>
        <position position="1"/>
    </location>
</feature>
<proteinExistence type="predicted"/>
<dbReference type="InterPro" id="IPR013694">
    <property type="entry name" value="VIT"/>
</dbReference>
<feature type="domain" description="VWFA" evidence="2">
    <location>
        <begin position="295"/>
        <end position="465"/>
    </location>
</feature>
<evidence type="ECO:0000256" key="1">
    <source>
        <dbReference type="SAM" id="MobiDB-lite"/>
    </source>
</evidence>
<feature type="region of interest" description="Disordered" evidence="1">
    <location>
        <begin position="702"/>
        <end position="733"/>
    </location>
</feature>
<comment type="caution">
    <text evidence="4">The sequence shown here is derived from an EMBL/GenBank/DDBJ whole genome shotgun (WGS) entry which is preliminary data.</text>
</comment>
<dbReference type="PANTHER" id="PTHR45737">
    <property type="entry name" value="VON WILLEBRAND FACTOR A DOMAIN-CONTAINING PROTEIN 5A"/>
    <property type="match status" value="1"/>
</dbReference>
<dbReference type="STRING" id="5539.A0A3E2H7G7"/>
<feature type="region of interest" description="Disordered" evidence="1">
    <location>
        <begin position="218"/>
        <end position="239"/>
    </location>
</feature>
<dbReference type="InterPro" id="IPR002035">
    <property type="entry name" value="VWF_A"/>
</dbReference>
<feature type="non-terminal residue" evidence="4">
    <location>
        <position position="993"/>
    </location>
</feature>
<accession>A0A3E2H7G7</accession>
<protein>
    <recommendedName>
        <fullName evidence="6">VIT domain-containing protein</fullName>
    </recommendedName>
</protein>
<evidence type="ECO:0008006" key="6">
    <source>
        <dbReference type="Google" id="ProtNLM"/>
    </source>
</evidence>
<feature type="domain" description="VIT" evidence="3">
    <location>
        <begin position="16"/>
        <end position="148"/>
    </location>
</feature>
<dbReference type="PROSITE" id="PS51468">
    <property type="entry name" value="VIT"/>
    <property type="match status" value="1"/>
</dbReference>
<dbReference type="SUPFAM" id="SSF53300">
    <property type="entry name" value="vWA-like"/>
    <property type="match status" value="1"/>
</dbReference>
<dbReference type="AlphaFoldDB" id="A0A3E2H7G7"/>
<dbReference type="EMBL" id="NCSJ02000135">
    <property type="protein sequence ID" value="RFU29257.1"/>
    <property type="molecule type" value="Genomic_DNA"/>
</dbReference>